<feature type="domain" description="YdbS-like PH" evidence="2">
    <location>
        <begin position="34"/>
        <end position="108"/>
    </location>
</feature>
<sequence length="157" mass="18368">MPLELEGYIMARDKVSTDILWKDRKRILFLGLPWSFTRYSVSKDRFFISKGFFSVKDDEVRLYRIMDISLERSFMQRLVGVGTIKVCSGDKTMGDFEIKNIKRPRATKELLSDLVEKQRDIKRVVNRENMIDGHDHSDGQADIDDLDNNDDDAPFDR</sequence>
<accession>C4Z497</accession>
<keyword evidence="4" id="KW-1185">Reference proteome</keyword>
<proteinExistence type="predicted"/>
<evidence type="ECO:0000256" key="1">
    <source>
        <dbReference type="SAM" id="MobiDB-lite"/>
    </source>
</evidence>
<protein>
    <recommendedName>
        <fullName evidence="2">YdbS-like PH domain-containing protein</fullName>
    </recommendedName>
</protein>
<feature type="region of interest" description="Disordered" evidence="1">
    <location>
        <begin position="127"/>
        <end position="157"/>
    </location>
</feature>
<dbReference type="Pfam" id="PF03703">
    <property type="entry name" value="bPH_2"/>
    <property type="match status" value="1"/>
</dbReference>
<dbReference type="eggNOG" id="COG3428">
    <property type="taxonomic scope" value="Bacteria"/>
</dbReference>
<evidence type="ECO:0000313" key="4">
    <source>
        <dbReference type="Proteomes" id="UP000001476"/>
    </source>
</evidence>
<dbReference type="PANTHER" id="PTHR37938">
    <property type="entry name" value="BLL0215 PROTEIN"/>
    <property type="match status" value="1"/>
</dbReference>
<reference evidence="3 4" key="1">
    <citation type="journal article" date="2009" name="Proc. Natl. Acad. Sci. U.S.A.">
        <title>Characterizing a model human gut microbiota composed of members of its two dominant bacterial phyla.</title>
        <authorList>
            <person name="Mahowald M.A."/>
            <person name="Rey F.E."/>
            <person name="Seedorf H."/>
            <person name="Turnbaugh P.J."/>
            <person name="Fulton R.S."/>
            <person name="Wollam A."/>
            <person name="Shah N."/>
            <person name="Wang C."/>
            <person name="Magrini V."/>
            <person name="Wilson R.K."/>
            <person name="Cantarel B.L."/>
            <person name="Coutinho P.M."/>
            <person name="Henrissat B."/>
            <person name="Crock L.W."/>
            <person name="Russell A."/>
            <person name="Verberkmoes N.C."/>
            <person name="Hettich R.L."/>
            <person name="Gordon J.I."/>
        </authorList>
    </citation>
    <scope>NUCLEOTIDE SEQUENCE [LARGE SCALE GENOMIC DNA]</scope>
    <source>
        <strain evidence="4">ATCC 27750 / DSM 3376 / VPI C15-48 / C15-B4</strain>
    </source>
</reference>
<dbReference type="InterPro" id="IPR005182">
    <property type="entry name" value="YdbS-like_PH"/>
</dbReference>
<gene>
    <name evidence="3" type="ordered locus">EUBELI_00568</name>
</gene>
<dbReference type="EMBL" id="CP001104">
    <property type="protein sequence ID" value="ACR71581.1"/>
    <property type="molecule type" value="Genomic_DNA"/>
</dbReference>
<dbReference type="AlphaFoldDB" id="C4Z497"/>
<dbReference type="PANTHER" id="PTHR37938:SF1">
    <property type="entry name" value="BLL0215 PROTEIN"/>
    <property type="match status" value="1"/>
</dbReference>
<feature type="compositionally biased region" description="Basic and acidic residues" evidence="1">
    <location>
        <begin position="127"/>
        <end position="139"/>
    </location>
</feature>
<evidence type="ECO:0000313" key="3">
    <source>
        <dbReference type="EMBL" id="ACR71581.1"/>
    </source>
</evidence>
<organism evidence="3 4">
    <name type="scientific">Lachnospira eligens (strain ATCC 27750 / DSM 3376 / VPI C15-48 / C15-B4)</name>
    <name type="common">Eubacterium eligens</name>
    <dbReference type="NCBI Taxonomy" id="515620"/>
    <lineage>
        <taxon>Bacteria</taxon>
        <taxon>Bacillati</taxon>
        <taxon>Bacillota</taxon>
        <taxon>Clostridia</taxon>
        <taxon>Lachnospirales</taxon>
        <taxon>Lachnospiraceae</taxon>
        <taxon>Lachnospira</taxon>
    </lineage>
</organism>
<dbReference type="HOGENOM" id="CLU_133070_1_0_9"/>
<feature type="compositionally biased region" description="Acidic residues" evidence="1">
    <location>
        <begin position="141"/>
        <end position="157"/>
    </location>
</feature>
<name>C4Z497_LACE2</name>
<dbReference type="KEGG" id="eel:EUBELI_00568"/>
<evidence type="ECO:0000259" key="2">
    <source>
        <dbReference type="Pfam" id="PF03703"/>
    </source>
</evidence>
<dbReference type="STRING" id="515620.EUBELI_00568"/>
<dbReference type="Proteomes" id="UP000001476">
    <property type="component" value="Chromosome"/>
</dbReference>